<feature type="binding site" evidence="5">
    <location>
        <position position="420"/>
    </location>
    <ligand>
        <name>substrate</name>
    </ligand>
</feature>
<dbReference type="Pfam" id="PF00815">
    <property type="entry name" value="Histidinol_dh"/>
    <property type="match status" value="1"/>
</dbReference>
<comment type="catalytic activity">
    <reaction evidence="5">
        <text>L-histidinol + 2 NAD(+) + H2O = L-histidine + 2 NADH + 3 H(+)</text>
        <dbReference type="Rhea" id="RHEA:20641"/>
        <dbReference type="ChEBI" id="CHEBI:15377"/>
        <dbReference type="ChEBI" id="CHEBI:15378"/>
        <dbReference type="ChEBI" id="CHEBI:57540"/>
        <dbReference type="ChEBI" id="CHEBI:57595"/>
        <dbReference type="ChEBI" id="CHEBI:57699"/>
        <dbReference type="ChEBI" id="CHEBI:57945"/>
        <dbReference type="EC" id="1.1.1.23"/>
    </reaction>
</comment>
<feature type="binding site" evidence="5">
    <location>
        <position position="366"/>
    </location>
    <ligand>
        <name>Zn(2+)</name>
        <dbReference type="ChEBI" id="CHEBI:29105"/>
    </ligand>
</feature>
<feature type="binding site" evidence="5">
    <location>
        <position position="130"/>
    </location>
    <ligand>
        <name>NAD(+)</name>
        <dbReference type="ChEBI" id="CHEBI:57540"/>
    </ligand>
</feature>
<evidence type="ECO:0000256" key="7">
    <source>
        <dbReference type="RuleBase" id="RU004175"/>
    </source>
</evidence>
<dbReference type="EMBL" id="JAFBCP010000001">
    <property type="protein sequence ID" value="MBM7817243.1"/>
    <property type="molecule type" value="Genomic_DNA"/>
</dbReference>
<evidence type="ECO:0000256" key="1">
    <source>
        <dbReference type="ARBA" id="ARBA00004940"/>
    </source>
</evidence>
<dbReference type="RefSeq" id="WP_338028659.1">
    <property type="nucleotide sequence ID" value="NZ_JAFBCP010000001.1"/>
</dbReference>
<feature type="binding site" evidence="5">
    <location>
        <position position="266"/>
    </location>
    <ligand>
        <name>Zn(2+)</name>
        <dbReference type="ChEBI" id="CHEBI:29105"/>
    </ligand>
</feature>
<dbReference type="Gene3D" id="1.20.5.1300">
    <property type="match status" value="1"/>
</dbReference>
<feature type="binding site" evidence="5">
    <location>
        <position position="263"/>
    </location>
    <ligand>
        <name>substrate</name>
    </ligand>
</feature>
<feature type="active site" description="Proton acceptor" evidence="5">
    <location>
        <position position="332"/>
    </location>
</feature>
<feature type="binding site" evidence="5">
    <location>
        <position position="366"/>
    </location>
    <ligand>
        <name>substrate</name>
    </ligand>
</feature>
<keyword evidence="5" id="KW-0028">Amino-acid biosynthesis</keyword>
<dbReference type="CDD" id="cd06572">
    <property type="entry name" value="Histidinol_dh"/>
    <property type="match status" value="1"/>
</dbReference>
<dbReference type="PANTHER" id="PTHR21256">
    <property type="entry name" value="HISTIDINOL DEHYDROGENASE HDH"/>
    <property type="match status" value="1"/>
</dbReference>
<feature type="binding site" evidence="5">
    <location>
        <position position="266"/>
    </location>
    <ligand>
        <name>substrate</name>
    </ligand>
</feature>
<dbReference type="Gene3D" id="3.40.50.1980">
    <property type="entry name" value="Nitrogenase molybdenum iron protein domain"/>
    <property type="match status" value="2"/>
</dbReference>
<comment type="function">
    <text evidence="5">Catalyzes the sequential NAD-dependent oxidations of L-histidinol to L-histidinaldehyde and then to L-histidine.</text>
</comment>
<keyword evidence="4 5" id="KW-0560">Oxidoreductase</keyword>
<gene>
    <name evidence="5" type="primary">hisD</name>
    <name evidence="8" type="ORF">JOE56_001937</name>
</gene>
<dbReference type="PRINTS" id="PR00083">
    <property type="entry name" value="HOLDHDRGNASE"/>
</dbReference>
<comment type="pathway">
    <text evidence="1 5">Amino-acid biosynthesis; L-histidine biosynthesis; L-histidine from 5-phospho-alpha-D-ribose 1-diphosphate: step 9/9.</text>
</comment>
<keyword evidence="9" id="KW-1185">Reference proteome</keyword>
<dbReference type="GO" id="GO:0004399">
    <property type="term" value="F:histidinol dehydrogenase activity"/>
    <property type="evidence" value="ECO:0007669"/>
    <property type="project" value="UniProtKB-EC"/>
</dbReference>
<reference evidence="8 9" key="1">
    <citation type="submission" date="2021-01" db="EMBL/GenBank/DDBJ databases">
        <title>Sequencing the genomes of 1000 actinobacteria strains.</title>
        <authorList>
            <person name="Klenk H.-P."/>
        </authorList>
    </citation>
    <scope>NUCLEOTIDE SEQUENCE [LARGE SCALE GENOMIC DNA]</scope>
    <source>
        <strain evidence="8 9">DSM 13657</strain>
    </source>
</reference>
<dbReference type="InterPro" id="IPR016161">
    <property type="entry name" value="Ald_DH/histidinol_DH"/>
</dbReference>
<evidence type="ECO:0000256" key="3">
    <source>
        <dbReference type="ARBA" id="ARBA00016531"/>
    </source>
</evidence>
<name>A0ABS2SLV7_9MICO</name>
<dbReference type="HAMAP" id="MF_01024">
    <property type="entry name" value="HisD"/>
    <property type="match status" value="1"/>
</dbReference>
<feature type="binding site" evidence="5">
    <location>
        <position position="333"/>
    </location>
    <ligand>
        <name>substrate</name>
    </ligand>
</feature>
<dbReference type="Proteomes" id="UP000809290">
    <property type="component" value="Unassembled WGS sequence"/>
</dbReference>
<feature type="active site" description="Proton acceptor" evidence="5">
    <location>
        <position position="333"/>
    </location>
</feature>
<sequence>MNELLRIIKVPAGIATRELRSLVPRAHDSLDKARSSVAPVVDDVRDRGRAAVIDATSRFDGVELENVRVPREELTRALAELGSGVREALEESVARLRQVSTRDVPQGSTTDFGGSVVSTRWTPVDRVGLYVPGGRAVYPSTVVMNAVPAQVAGVGSLALASPPGPSGLPHPVVLATAELLGVDEVWAMGGAQAIAAFAYGFDDGEACEPVDVITGPGNAYVAGAKSLVRSFVGVDSIAGPTEIIVCADDHARPEFVAADLISQAEHDPLAASVLVTDSSDLVARVQDELARQIEEATHRERIREAFAGSQSGVLLVESRADMVRVANVYAGEHVEVMIENPHEFAQALRHGGTIFIGDYSPVALGDYCSGSNHVLPTSGTATHASPLGVHSFMKSSQVVSYTRNGLLDVADHIETLADAENLPAHGYAVHLRRES</sequence>
<dbReference type="EC" id="1.1.1.23" evidence="5"/>
<keyword evidence="5" id="KW-0368">Histidine biosynthesis</keyword>
<feature type="binding site" evidence="5">
    <location>
        <position position="218"/>
    </location>
    <ligand>
        <name>NAD(+)</name>
        <dbReference type="ChEBI" id="CHEBI:57540"/>
    </ligand>
</feature>
<dbReference type="PANTHER" id="PTHR21256:SF2">
    <property type="entry name" value="HISTIDINE BIOSYNTHESIS TRIFUNCTIONAL PROTEIN"/>
    <property type="match status" value="1"/>
</dbReference>
<comment type="cofactor">
    <cofactor evidence="5">
        <name>Zn(2+)</name>
        <dbReference type="ChEBI" id="CHEBI:29105"/>
    </cofactor>
    <text evidence="5">Binds 1 zinc ion per subunit.</text>
</comment>
<evidence type="ECO:0000256" key="2">
    <source>
        <dbReference type="ARBA" id="ARBA00010178"/>
    </source>
</evidence>
<keyword evidence="5" id="KW-0520">NAD</keyword>
<accession>A0ABS2SLV7</accession>
<dbReference type="InterPro" id="IPR012131">
    <property type="entry name" value="Hstdl_DH"/>
</dbReference>
<evidence type="ECO:0000256" key="4">
    <source>
        <dbReference type="ARBA" id="ARBA00023002"/>
    </source>
</evidence>
<feature type="binding site" evidence="5">
    <location>
        <position position="425"/>
    </location>
    <ligand>
        <name>Zn(2+)</name>
        <dbReference type="ChEBI" id="CHEBI:29105"/>
    </ligand>
</feature>
<keyword evidence="5" id="KW-0862">Zinc</keyword>
<proteinExistence type="inferred from homology"/>
<protein>
    <recommendedName>
        <fullName evidence="3 5">Histidinol dehydrogenase</fullName>
        <shortName evidence="5">HDH</shortName>
        <ecNumber evidence="5">1.1.1.23</ecNumber>
    </recommendedName>
</protein>
<feature type="binding site" evidence="5">
    <location>
        <position position="241"/>
    </location>
    <ligand>
        <name>substrate</name>
    </ligand>
</feature>
<evidence type="ECO:0000313" key="9">
    <source>
        <dbReference type="Proteomes" id="UP000809290"/>
    </source>
</evidence>
<feature type="binding site" evidence="5">
    <location>
        <position position="192"/>
    </location>
    <ligand>
        <name>NAD(+)</name>
        <dbReference type="ChEBI" id="CHEBI:57540"/>
    </ligand>
</feature>
<evidence type="ECO:0000256" key="5">
    <source>
        <dbReference type="HAMAP-Rule" id="MF_01024"/>
    </source>
</evidence>
<evidence type="ECO:0000256" key="6">
    <source>
        <dbReference type="PIRNR" id="PIRNR000099"/>
    </source>
</evidence>
<evidence type="ECO:0000313" key="8">
    <source>
        <dbReference type="EMBL" id="MBM7817243.1"/>
    </source>
</evidence>
<dbReference type="InterPro" id="IPR022695">
    <property type="entry name" value="Histidinol_DH_monofunct"/>
</dbReference>
<keyword evidence="5" id="KW-0479">Metal-binding</keyword>
<dbReference type="PIRSF" id="PIRSF000099">
    <property type="entry name" value="Histidinol_dh"/>
    <property type="match status" value="1"/>
</dbReference>
<organism evidence="8 9">
    <name type="scientific">Brevibacterium paucivorans</name>
    <dbReference type="NCBI Taxonomy" id="170994"/>
    <lineage>
        <taxon>Bacteria</taxon>
        <taxon>Bacillati</taxon>
        <taxon>Actinomycetota</taxon>
        <taxon>Actinomycetes</taxon>
        <taxon>Micrococcales</taxon>
        <taxon>Brevibacteriaceae</taxon>
        <taxon>Brevibacterium</taxon>
    </lineage>
</organism>
<comment type="caution">
    <text evidence="8">The sequence shown here is derived from an EMBL/GenBank/DDBJ whole genome shotgun (WGS) entry which is preliminary data.</text>
</comment>
<comment type="similarity">
    <text evidence="2 5 6 7">Belongs to the histidinol dehydrogenase family.</text>
</comment>
<feature type="binding site" evidence="5">
    <location>
        <position position="425"/>
    </location>
    <ligand>
        <name>substrate</name>
    </ligand>
</feature>
<dbReference type="SUPFAM" id="SSF53720">
    <property type="entry name" value="ALDH-like"/>
    <property type="match status" value="1"/>
</dbReference>
<dbReference type="NCBIfam" id="TIGR00069">
    <property type="entry name" value="hisD"/>
    <property type="match status" value="1"/>
</dbReference>
<feature type="binding site" evidence="5">
    <location>
        <position position="263"/>
    </location>
    <ligand>
        <name>Zn(2+)</name>
        <dbReference type="ChEBI" id="CHEBI:29105"/>
    </ligand>
</feature>